<organism evidence="2">
    <name type="scientific">marine sediment metagenome</name>
    <dbReference type="NCBI Taxonomy" id="412755"/>
    <lineage>
        <taxon>unclassified sequences</taxon>
        <taxon>metagenomes</taxon>
        <taxon>ecological metagenomes</taxon>
    </lineage>
</organism>
<protein>
    <submittedName>
        <fullName evidence="2">Uncharacterized protein</fullName>
    </submittedName>
</protein>
<reference evidence="2" key="1">
    <citation type="journal article" date="2014" name="Front. Microbiol.">
        <title>High frequency of phylogenetically diverse reductive dehalogenase-homologous genes in deep subseafloor sedimentary metagenomes.</title>
        <authorList>
            <person name="Kawai M."/>
            <person name="Futagami T."/>
            <person name="Toyoda A."/>
            <person name="Takaki Y."/>
            <person name="Nishi S."/>
            <person name="Hori S."/>
            <person name="Arai W."/>
            <person name="Tsubouchi T."/>
            <person name="Morono Y."/>
            <person name="Uchiyama I."/>
            <person name="Ito T."/>
            <person name="Fujiyama A."/>
            <person name="Inagaki F."/>
            <person name="Takami H."/>
        </authorList>
    </citation>
    <scope>NUCLEOTIDE SEQUENCE</scope>
    <source>
        <strain evidence="2">Expedition CK06-06</strain>
    </source>
</reference>
<name>X1MGP8_9ZZZZ</name>
<feature type="non-terminal residue" evidence="2">
    <location>
        <position position="1"/>
    </location>
</feature>
<gene>
    <name evidence="2" type="ORF">S06H3_25075</name>
</gene>
<accession>X1MGP8</accession>
<evidence type="ECO:0000313" key="2">
    <source>
        <dbReference type="EMBL" id="GAI30827.1"/>
    </source>
</evidence>
<dbReference type="EMBL" id="BARV01014282">
    <property type="protein sequence ID" value="GAI30827.1"/>
    <property type="molecule type" value="Genomic_DNA"/>
</dbReference>
<feature type="non-terminal residue" evidence="2">
    <location>
        <position position="69"/>
    </location>
</feature>
<proteinExistence type="predicted"/>
<sequence length="69" mass="7493">YGYTYPGAAHRYPSPHGDPDAHGHSKSDTRPHKHAPANRYTSAAHPKSDSRSYKHAPANCHTGAAHPHC</sequence>
<evidence type="ECO:0000256" key="1">
    <source>
        <dbReference type="SAM" id="MobiDB-lite"/>
    </source>
</evidence>
<comment type="caution">
    <text evidence="2">The sequence shown here is derived from an EMBL/GenBank/DDBJ whole genome shotgun (WGS) entry which is preliminary data.</text>
</comment>
<feature type="region of interest" description="Disordered" evidence="1">
    <location>
        <begin position="1"/>
        <end position="69"/>
    </location>
</feature>
<dbReference type="AlphaFoldDB" id="X1MGP8"/>
<feature type="compositionally biased region" description="Basic and acidic residues" evidence="1">
    <location>
        <begin position="17"/>
        <end position="30"/>
    </location>
</feature>